<keyword evidence="1" id="KW-0812">Transmembrane</keyword>
<gene>
    <name evidence="2" type="ORF">DRH29_04170</name>
</gene>
<proteinExistence type="predicted"/>
<dbReference type="Proteomes" id="UP000281261">
    <property type="component" value="Unassembled WGS sequence"/>
</dbReference>
<evidence type="ECO:0000313" key="2">
    <source>
        <dbReference type="EMBL" id="RLC36634.1"/>
    </source>
</evidence>
<feature type="transmembrane region" description="Helical" evidence="1">
    <location>
        <begin position="104"/>
        <end position="125"/>
    </location>
</feature>
<reference evidence="2 3" key="1">
    <citation type="submission" date="2018-06" db="EMBL/GenBank/DDBJ databases">
        <title>Extensive metabolic versatility and redundancy in microbially diverse, dynamic hydrothermal sediments.</title>
        <authorList>
            <person name="Dombrowski N."/>
            <person name="Teske A."/>
            <person name="Baker B.J."/>
        </authorList>
    </citation>
    <scope>NUCLEOTIDE SEQUENCE [LARGE SCALE GENOMIC DNA]</scope>
    <source>
        <strain evidence="2">B79_G16</strain>
    </source>
</reference>
<evidence type="ECO:0000256" key="1">
    <source>
        <dbReference type="SAM" id="Phobius"/>
    </source>
</evidence>
<accession>A0A420ZBY8</accession>
<evidence type="ECO:0000313" key="3">
    <source>
        <dbReference type="Proteomes" id="UP000281261"/>
    </source>
</evidence>
<feature type="transmembrane region" description="Helical" evidence="1">
    <location>
        <begin position="39"/>
        <end position="59"/>
    </location>
</feature>
<comment type="caution">
    <text evidence="2">The sequence shown here is derived from an EMBL/GenBank/DDBJ whole genome shotgun (WGS) entry which is preliminary data.</text>
</comment>
<dbReference type="EMBL" id="QMNG01000040">
    <property type="protein sequence ID" value="RLC36634.1"/>
    <property type="molecule type" value="Genomic_DNA"/>
</dbReference>
<keyword evidence="1" id="KW-0472">Membrane</keyword>
<feature type="transmembrane region" description="Helical" evidence="1">
    <location>
        <begin position="66"/>
        <end position="84"/>
    </location>
</feature>
<sequence>MEFVICLFTAQAIRAIREAELWEAISKGEKLNHDSYHLLTLAIIVCFILAGMFLAVAGISLWQIGLIPLLWLWFEMIYHGWRYNKFLDFSKEHNEHAIPGLKGIWGWKLKALYLLALVGGFEWIIRYI</sequence>
<protein>
    <submittedName>
        <fullName evidence="2">Uncharacterized protein</fullName>
    </submittedName>
</protein>
<dbReference type="AlphaFoldDB" id="A0A420ZBY8"/>
<name>A0A420ZBY8_UNCK3</name>
<organism evidence="2 3">
    <name type="scientific">candidate division Kazan bacterium</name>
    <dbReference type="NCBI Taxonomy" id="2202143"/>
    <lineage>
        <taxon>Bacteria</taxon>
        <taxon>Bacteria division Kazan-3B-28</taxon>
    </lineage>
</organism>
<keyword evidence="1" id="KW-1133">Transmembrane helix</keyword>